<organism evidence="1 2">
    <name type="scientific">Letharia columbiana</name>
    <dbReference type="NCBI Taxonomy" id="112416"/>
    <lineage>
        <taxon>Eukaryota</taxon>
        <taxon>Fungi</taxon>
        <taxon>Dikarya</taxon>
        <taxon>Ascomycota</taxon>
        <taxon>Pezizomycotina</taxon>
        <taxon>Lecanoromycetes</taxon>
        <taxon>OSLEUM clade</taxon>
        <taxon>Lecanoromycetidae</taxon>
        <taxon>Lecanorales</taxon>
        <taxon>Lecanorineae</taxon>
        <taxon>Parmeliaceae</taxon>
        <taxon>Letharia</taxon>
    </lineage>
</organism>
<dbReference type="AlphaFoldDB" id="A0A8H6FMJ7"/>
<dbReference type="EMBL" id="JACCJC010000059">
    <property type="protein sequence ID" value="KAF6231207.1"/>
    <property type="molecule type" value="Genomic_DNA"/>
</dbReference>
<dbReference type="GeneID" id="59292185"/>
<dbReference type="Proteomes" id="UP000578531">
    <property type="component" value="Unassembled WGS sequence"/>
</dbReference>
<evidence type="ECO:0000313" key="2">
    <source>
        <dbReference type="Proteomes" id="UP000578531"/>
    </source>
</evidence>
<name>A0A8H6FMJ7_9LECA</name>
<evidence type="ECO:0000313" key="1">
    <source>
        <dbReference type="EMBL" id="KAF6231207.1"/>
    </source>
</evidence>
<reference evidence="1 2" key="1">
    <citation type="journal article" date="2020" name="Genomics">
        <title>Complete, high-quality genomes from long-read metagenomic sequencing of two wolf lichen thalli reveals enigmatic genome architecture.</title>
        <authorList>
            <person name="McKenzie S.K."/>
            <person name="Walston R.F."/>
            <person name="Allen J.L."/>
        </authorList>
    </citation>
    <scope>NUCLEOTIDE SEQUENCE [LARGE SCALE GENOMIC DNA]</scope>
    <source>
        <strain evidence="1">WasteWater2</strain>
    </source>
</reference>
<keyword evidence="2" id="KW-1185">Reference proteome</keyword>
<proteinExistence type="predicted"/>
<comment type="caution">
    <text evidence="1">The sequence shown here is derived from an EMBL/GenBank/DDBJ whole genome shotgun (WGS) entry which is preliminary data.</text>
</comment>
<dbReference type="RefSeq" id="XP_037160640.1">
    <property type="nucleotide sequence ID" value="XM_037312424.1"/>
</dbReference>
<gene>
    <name evidence="1" type="ORF">HO173_010539</name>
</gene>
<sequence>MLLYQQELAPEFTSRSRNAAMGTLSLSNASLTGFAQPLYTLEESKLTGSVVSLVRAVVGVVCLRKLGAPADSGADQPLAPDVEIPRHTFRARKTSCLNLLWFCSASRSKIELPGYNVFAAVGLSRAFSPLTKARNLSLFKSPKRAASLRLTLMGTGKPFRIQLMGECCSNTPPLTHERNGH</sequence>
<protein>
    <submittedName>
        <fullName evidence="1">Uncharacterized protein</fullName>
    </submittedName>
</protein>
<accession>A0A8H6FMJ7</accession>